<dbReference type="EMBL" id="LNXT01000005">
    <property type="protein sequence ID" value="KTC75297.1"/>
    <property type="molecule type" value="Genomic_DNA"/>
</dbReference>
<dbReference type="Proteomes" id="UP000255066">
    <property type="component" value="Unassembled WGS sequence"/>
</dbReference>
<dbReference type="RefSeq" id="WP_058522562.1">
    <property type="nucleotide sequence ID" value="NZ_CAAAHV010000016.1"/>
</dbReference>
<feature type="coiled-coil region" evidence="1">
    <location>
        <begin position="4"/>
        <end position="85"/>
    </location>
</feature>
<keyword evidence="6" id="KW-1185">Reference proteome</keyword>
<organism evidence="5 7">
    <name type="scientific">Legionella birminghamensis</name>
    <dbReference type="NCBI Taxonomy" id="28083"/>
    <lineage>
        <taxon>Bacteria</taxon>
        <taxon>Pseudomonadati</taxon>
        <taxon>Pseudomonadota</taxon>
        <taxon>Gammaproteobacteria</taxon>
        <taxon>Legionellales</taxon>
        <taxon>Legionellaceae</taxon>
        <taxon>Legionella</taxon>
    </lineage>
</organism>
<evidence type="ECO:0000313" key="4">
    <source>
        <dbReference type="EMBL" id="KTC75297.1"/>
    </source>
</evidence>
<reference evidence="5 7" key="2">
    <citation type="submission" date="2018-06" db="EMBL/GenBank/DDBJ databases">
        <authorList>
            <consortium name="Pathogen Informatics"/>
            <person name="Doyle S."/>
        </authorList>
    </citation>
    <scope>NUCLEOTIDE SEQUENCE [LARGE SCALE GENOMIC DNA]</scope>
    <source>
        <strain evidence="5 7">NCTC12437</strain>
    </source>
</reference>
<name>A0A378ILS2_9GAMM</name>
<sequence length="520" mass="58298">MSIAKIVEQAIAHMKNELKRLHRVNATAYTKNLKIANEEAYQQAENERIKRLQEAVDHMFAKTISQAYEEAVNTVEESKESINKKVYQRFALFLHPDRMDNEFNELLKSDYGLDPKMAFQQLDAANKGTRTLGKLFDGGNVMDNIVEWIKFLMSATHYFLFADERYPQPLRFIAKLLNETISVFIIVTGIAALVALGFTYLMVESYSMIERFIFNLFTGDEYDKAILEDLNDAIHRAKNDPEQIALAKANVIVNHRMRLLIQGIDLGNGTDEQIFDRLVEAVARERSMLTPEKTPSEEQLQDARVYLEVQIKQEAIEEAKQNVSQHPILFGHLKRTGQALIRNIFGPFTGGWFSSTLSFLIYRPFLIVASPFFLGLAAAVETARLLNILAVGALPILAIAAKVASTLVINGPIFLIDALAAAGRGLKNLFCGPKNEKSQEFDYSQYEANDFKFVPENQNGGPQAAVRGLGVNADKGAAETSHSHGSRQEAHHSRMFGKQHRVEEAIEFGDEEKASCCFGG</sequence>
<dbReference type="EMBL" id="UGNW01000001">
    <property type="protein sequence ID" value="STX33064.1"/>
    <property type="molecule type" value="Genomic_DNA"/>
</dbReference>
<evidence type="ECO:0000313" key="6">
    <source>
        <dbReference type="Proteomes" id="UP000054735"/>
    </source>
</evidence>
<keyword evidence="3" id="KW-0472">Membrane</keyword>
<gene>
    <name evidence="4" type="ORF">Lbir_0442</name>
    <name evidence="5" type="ORF">NCTC12437_02882</name>
</gene>
<feature type="transmembrane region" description="Helical" evidence="3">
    <location>
        <begin position="386"/>
        <end position="409"/>
    </location>
</feature>
<protein>
    <submittedName>
        <fullName evidence="5">Uncharacterized protein</fullName>
    </submittedName>
</protein>
<feature type="transmembrane region" description="Helical" evidence="3">
    <location>
        <begin position="181"/>
        <end position="203"/>
    </location>
</feature>
<evidence type="ECO:0000313" key="5">
    <source>
        <dbReference type="EMBL" id="STX33064.1"/>
    </source>
</evidence>
<accession>A0A378ILS2</accession>
<evidence type="ECO:0000256" key="3">
    <source>
        <dbReference type="SAM" id="Phobius"/>
    </source>
</evidence>
<dbReference type="Proteomes" id="UP000054735">
    <property type="component" value="Unassembled WGS sequence"/>
</dbReference>
<reference evidence="4 6" key="1">
    <citation type="submission" date="2015-11" db="EMBL/GenBank/DDBJ databases">
        <title>Genomic analysis of 38 Legionella species identifies large and diverse effector repertoires.</title>
        <authorList>
            <person name="Burstein D."/>
            <person name="Amaro F."/>
            <person name="Zusman T."/>
            <person name="Lifshitz Z."/>
            <person name="Cohen O."/>
            <person name="Gilbert J.A."/>
            <person name="Pupko T."/>
            <person name="Shuman H.A."/>
            <person name="Segal G."/>
        </authorList>
    </citation>
    <scope>NUCLEOTIDE SEQUENCE [LARGE SCALE GENOMIC DNA]</scope>
    <source>
        <strain evidence="4 6">CDC#1407-AL-14</strain>
    </source>
</reference>
<feature type="transmembrane region" description="Helical" evidence="3">
    <location>
        <begin position="360"/>
        <end position="380"/>
    </location>
</feature>
<evidence type="ECO:0000256" key="2">
    <source>
        <dbReference type="SAM" id="MobiDB-lite"/>
    </source>
</evidence>
<evidence type="ECO:0000256" key="1">
    <source>
        <dbReference type="SAM" id="Coils"/>
    </source>
</evidence>
<keyword evidence="3" id="KW-0812">Transmembrane</keyword>
<feature type="region of interest" description="Disordered" evidence="2">
    <location>
        <begin position="476"/>
        <end position="497"/>
    </location>
</feature>
<keyword evidence="1" id="KW-0175">Coiled coil</keyword>
<dbReference type="AlphaFoldDB" id="A0A378ILS2"/>
<evidence type="ECO:0000313" key="7">
    <source>
        <dbReference type="Proteomes" id="UP000255066"/>
    </source>
</evidence>
<proteinExistence type="predicted"/>
<keyword evidence="3" id="KW-1133">Transmembrane helix</keyword>